<gene>
    <name evidence="1" type="ORF">K7C98_15450</name>
</gene>
<evidence type="ECO:0000313" key="2">
    <source>
        <dbReference type="Proteomes" id="UP001139031"/>
    </source>
</evidence>
<name>A0ABS7TRH3_9BACT</name>
<evidence type="ECO:0000313" key="1">
    <source>
        <dbReference type="EMBL" id="MBZ5710656.1"/>
    </source>
</evidence>
<dbReference type="RefSeq" id="WP_224192426.1">
    <property type="nucleotide sequence ID" value="NZ_JAIRAU010000019.1"/>
</dbReference>
<proteinExistence type="predicted"/>
<comment type="caution">
    <text evidence="1">The sequence shown here is derived from an EMBL/GenBank/DDBJ whole genome shotgun (WGS) entry which is preliminary data.</text>
</comment>
<dbReference type="EMBL" id="JAIRAU010000019">
    <property type="protein sequence ID" value="MBZ5710656.1"/>
    <property type="molecule type" value="Genomic_DNA"/>
</dbReference>
<organism evidence="1 2">
    <name type="scientific">Nannocystis pusilla</name>
    <dbReference type="NCBI Taxonomy" id="889268"/>
    <lineage>
        <taxon>Bacteria</taxon>
        <taxon>Pseudomonadati</taxon>
        <taxon>Myxococcota</taxon>
        <taxon>Polyangia</taxon>
        <taxon>Nannocystales</taxon>
        <taxon>Nannocystaceae</taxon>
        <taxon>Nannocystis</taxon>
    </lineage>
</organism>
<protein>
    <submittedName>
        <fullName evidence="1">Uncharacterized protein</fullName>
    </submittedName>
</protein>
<dbReference type="Proteomes" id="UP001139031">
    <property type="component" value="Unassembled WGS sequence"/>
</dbReference>
<keyword evidence="2" id="KW-1185">Reference proteome</keyword>
<accession>A0ABS7TRH3</accession>
<sequence length="183" mass="18951">MAPDAATATAPLAGPVPTGFCGTTLTPLAELLQDLGYSISFDGSGFSATGGASDLRCICIEGQVVIELAERDAIISVTITRERERLELEIVAQFPGLGSIRHTSRLDGSRTFAAETADAAAFVELDRAGEVVAVDGDAALVNSRFAPVLAASTAWNDAHRMARALADMPAPDLDPTAAVPSPR</sequence>
<reference evidence="1" key="1">
    <citation type="submission" date="2021-08" db="EMBL/GenBank/DDBJ databases">
        <authorList>
            <person name="Stevens D.C."/>
        </authorList>
    </citation>
    <scope>NUCLEOTIDE SEQUENCE</scope>
    <source>
        <strain evidence="1">DSM 53165</strain>
    </source>
</reference>